<organism evidence="8 9">
    <name type="scientific">Streptomyces roseoviridis</name>
    <dbReference type="NCBI Taxonomy" id="67361"/>
    <lineage>
        <taxon>Bacteria</taxon>
        <taxon>Bacillati</taxon>
        <taxon>Actinomycetota</taxon>
        <taxon>Actinomycetes</taxon>
        <taxon>Kitasatosporales</taxon>
        <taxon>Streptomycetaceae</taxon>
        <taxon>Streptomyces</taxon>
    </lineage>
</organism>
<dbReference type="Proteomes" id="UP001589716">
    <property type="component" value="Unassembled WGS sequence"/>
</dbReference>
<evidence type="ECO:0000256" key="5">
    <source>
        <dbReference type="SAM" id="MobiDB-lite"/>
    </source>
</evidence>
<dbReference type="PANTHER" id="PTHR37422:SF13">
    <property type="entry name" value="LIPOPOLYSACCHARIDE BIOSYNTHESIS PROTEIN PA4999-RELATED"/>
    <property type="match status" value="1"/>
</dbReference>
<dbReference type="EMBL" id="JBHMCT010000012">
    <property type="protein sequence ID" value="MFB9556383.1"/>
    <property type="molecule type" value="Genomic_DNA"/>
</dbReference>
<evidence type="ECO:0000259" key="7">
    <source>
        <dbReference type="Pfam" id="PF04932"/>
    </source>
</evidence>
<comment type="subcellular location">
    <subcellularLocation>
        <location evidence="1">Membrane</location>
        <topology evidence="1">Multi-pass membrane protein</topology>
    </subcellularLocation>
</comment>
<keyword evidence="4 6" id="KW-0472">Membrane</keyword>
<evidence type="ECO:0000256" key="1">
    <source>
        <dbReference type="ARBA" id="ARBA00004141"/>
    </source>
</evidence>
<feature type="region of interest" description="Disordered" evidence="5">
    <location>
        <begin position="656"/>
        <end position="682"/>
    </location>
</feature>
<name>A0ABV5QS76_9ACTN</name>
<feature type="transmembrane region" description="Helical" evidence="6">
    <location>
        <begin position="604"/>
        <end position="622"/>
    </location>
</feature>
<dbReference type="PANTHER" id="PTHR37422">
    <property type="entry name" value="TEICHURONIC ACID BIOSYNTHESIS PROTEIN TUAE"/>
    <property type="match status" value="1"/>
</dbReference>
<dbReference type="RefSeq" id="WP_345490866.1">
    <property type="nucleotide sequence ID" value="NZ_BAAAWU010000001.1"/>
</dbReference>
<feature type="transmembrane region" description="Helical" evidence="6">
    <location>
        <begin position="628"/>
        <end position="648"/>
    </location>
</feature>
<dbReference type="InterPro" id="IPR051533">
    <property type="entry name" value="WaaL-like"/>
</dbReference>
<accession>A0ABV5QS76</accession>
<feature type="transmembrane region" description="Helical" evidence="6">
    <location>
        <begin position="293"/>
        <end position="312"/>
    </location>
</feature>
<feature type="transmembrane region" description="Helical" evidence="6">
    <location>
        <begin position="14"/>
        <end position="32"/>
    </location>
</feature>
<feature type="transmembrane region" description="Helical" evidence="6">
    <location>
        <begin position="445"/>
        <end position="476"/>
    </location>
</feature>
<evidence type="ECO:0000313" key="8">
    <source>
        <dbReference type="EMBL" id="MFB9556383.1"/>
    </source>
</evidence>
<feature type="transmembrane region" description="Helical" evidence="6">
    <location>
        <begin position="563"/>
        <end position="583"/>
    </location>
</feature>
<evidence type="ECO:0000256" key="6">
    <source>
        <dbReference type="SAM" id="Phobius"/>
    </source>
</evidence>
<dbReference type="GO" id="GO:0016874">
    <property type="term" value="F:ligase activity"/>
    <property type="evidence" value="ECO:0007669"/>
    <property type="project" value="UniProtKB-KW"/>
</dbReference>
<comment type="caution">
    <text evidence="8">The sequence shown here is derived from an EMBL/GenBank/DDBJ whole genome shotgun (WGS) entry which is preliminary data.</text>
</comment>
<feature type="transmembrane region" description="Helical" evidence="6">
    <location>
        <begin position="177"/>
        <end position="195"/>
    </location>
</feature>
<proteinExistence type="predicted"/>
<reference evidence="8 9" key="1">
    <citation type="submission" date="2024-09" db="EMBL/GenBank/DDBJ databases">
        <authorList>
            <person name="Sun Q."/>
            <person name="Mori K."/>
        </authorList>
    </citation>
    <scope>NUCLEOTIDE SEQUENCE [LARGE SCALE GENOMIC DNA]</scope>
    <source>
        <strain evidence="8 9">JCM 4414</strain>
    </source>
</reference>
<evidence type="ECO:0000256" key="4">
    <source>
        <dbReference type="ARBA" id="ARBA00023136"/>
    </source>
</evidence>
<gene>
    <name evidence="8" type="ORF">ACFFTP_19590</name>
</gene>
<evidence type="ECO:0000256" key="2">
    <source>
        <dbReference type="ARBA" id="ARBA00022692"/>
    </source>
</evidence>
<evidence type="ECO:0000256" key="3">
    <source>
        <dbReference type="ARBA" id="ARBA00022989"/>
    </source>
</evidence>
<feature type="domain" description="O-antigen ligase-related" evidence="7">
    <location>
        <begin position="449"/>
        <end position="579"/>
    </location>
</feature>
<dbReference type="Pfam" id="PF04932">
    <property type="entry name" value="Wzy_C"/>
    <property type="match status" value="1"/>
</dbReference>
<protein>
    <submittedName>
        <fullName evidence="8">O-antigen ligase family protein</fullName>
    </submittedName>
</protein>
<evidence type="ECO:0000313" key="9">
    <source>
        <dbReference type="Proteomes" id="UP001589716"/>
    </source>
</evidence>
<dbReference type="InterPro" id="IPR007016">
    <property type="entry name" value="O-antigen_ligase-rel_domated"/>
</dbReference>
<feature type="transmembrane region" description="Helical" evidence="6">
    <location>
        <begin position="358"/>
        <end position="375"/>
    </location>
</feature>
<keyword evidence="9" id="KW-1185">Reference proteome</keyword>
<feature type="transmembrane region" description="Helical" evidence="6">
    <location>
        <begin position="488"/>
        <end position="513"/>
    </location>
</feature>
<keyword evidence="2 6" id="KW-0812">Transmembrane</keyword>
<keyword evidence="8" id="KW-0436">Ligase</keyword>
<keyword evidence="3 6" id="KW-1133">Transmembrane helix</keyword>
<feature type="transmembrane region" description="Helical" evidence="6">
    <location>
        <begin position="324"/>
        <end position="346"/>
    </location>
</feature>
<sequence>MSIAEIFRVLARRWYVMVPLTLVGLVAGGYLYRTVPVTYESQSQLALLNSSRVARPAPSYGNPLAYASGSLIGTADVLIRALQSPETVVVLRGHGVTDEYTVDFAAQAEGPLLTLTVKGEDRAKVLEETRRITRYAEEQLQALQEQARVPEGYYVRSAHIVPPQKPVSQPKSRYQKVAAVVVLGVTAAFVLSFVVETWSGARRRARGLPGRHATPPVPRPGAGRVRRLLTRPLDATAVLTGYLALALFLPSNLALPALGGAGTPANVFALLGLFWYLATWCTGRIAPAPGTRTMRNVVLVLAVTVLMSYVANQDRISSQKEILAADRGLIVLLVWVSLIVLTTAGIQDRGRLDVLLRRLVVMGSVVAALGLYDFATGTNIADWLRVPGLNSSVASVAVLDRGSFTRPRSLTAHPLEFSGMLAILLPFAVWYAFDPARRHLGKLRRWAPVVLLGGGLPLTVSRTSIIGILVVVLVMVPRWKPERRWAAIGILFGAVALFKVLVPGLIGTITGLFSGSLNNADSSTQARTVKYPKIYEYFVQDPLLGRSFGTFTPERYFFTDNQYLLTLAELGALGAACLLLLGLSGVHNGGAIRRLARSESDRELGQAFFASAMVALVVGATFDTLSFPMFAGVFFLLLGAGGSCLGFVRREAAGRSAGGGPAPAAPPSIPARTPDSPRLVEI</sequence>